<dbReference type="InterPro" id="IPR010982">
    <property type="entry name" value="Lambda_DNA-bd_dom_sf"/>
</dbReference>
<dbReference type="GO" id="GO:0003677">
    <property type="term" value="F:DNA binding"/>
    <property type="evidence" value="ECO:0007669"/>
    <property type="project" value="InterPro"/>
</dbReference>
<evidence type="ECO:0000313" key="4">
    <source>
        <dbReference type="Proteomes" id="UP000266484"/>
    </source>
</evidence>
<dbReference type="SUPFAM" id="SSF47413">
    <property type="entry name" value="lambda repressor-like DNA-binding domains"/>
    <property type="match status" value="1"/>
</dbReference>
<dbReference type="AlphaFoldDB" id="A0A399T7Z9"/>
<dbReference type="Pfam" id="PF17765">
    <property type="entry name" value="MLTR_LBD"/>
    <property type="match status" value="1"/>
</dbReference>
<dbReference type="Gene3D" id="3.30.450.180">
    <property type="match status" value="1"/>
</dbReference>
<dbReference type="Proteomes" id="UP000266484">
    <property type="component" value="Unassembled WGS sequence"/>
</dbReference>
<dbReference type="InterPro" id="IPR041413">
    <property type="entry name" value="MLTR_LBD"/>
</dbReference>
<dbReference type="EMBL" id="QWGT01000084">
    <property type="protein sequence ID" value="RIJ51778.1"/>
    <property type="molecule type" value="Genomic_DNA"/>
</dbReference>
<dbReference type="PANTHER" id="PTHR35010:SF2">
    <property type="entry name" value="BLL4672 PROTEIN"/>
    <property type="match status" value="1"/>
</dbReference>
<dbReference type="Pfam" id="PF13560">
    <property type="entry name" value="HTH_31"/>
    <property type="match status" value="1"/>
</dbReference>
<reference evidence="3 4" key="1">
    <citation type="submission" date="2018-08" db="EMBL/GenBank/DDBJ databases">
        <title>Genome Sequence of Clavibacter michiganensis Subspecies type strains, and the Atypical Peach-Colored Strains Isolated from Tomato.</title>
        <authorList>
            <person name="Osdaghi E."/>
            <person name="Portier P."/>
            <person name="Briand M."/>
            <person name="Jacques M.-A."/>
        </authorList>
    </citation>
    <scope>NUCLEOTIDE SEQUENCE [LARGE SCALE GENOMIC DNA]</scope>
    <source>
        <strain evidence="3 4">CFBP 8615</strain>
    </source>
</reference>
<feature type="region of interest" description="Disordered" evidence="1">
    <location>
        <begin position="285"/>
        <end position="304"/>
    </location>
</feature>
<evidence type="ECO:0000256" key="1">
    <source>
        <dbReference type="SAM" id="MobiDB-lite"/>
    </source>
</evidence>
<proteinExistence type="predicted"/>
<accession>A0A399T7Z9</accession>
<dbReference type="SMART" id="SM00530">
    <property type="entry name" value="HTH_XRE"/>
    <property type="match status" value="1"/>
</dbReference>
<dbReference type="CDD" id="cd00093">
    <property type="entry name" value="HTH_XRE"/>
    <property type="match status" value="1"/>
</dbReference>
<organism evidence="3 4">
    <name type="scientific">Clavibacter lycopersici</name>
    <dbReference type="NCBI Taxonomy" id="2301718"/>
    <lineage>
        <taxon>Bacteria</taxon>
        <taxon>Bacillati</taxon>
        <taxon>Actinomycetota</taxon>
        <taxon>Actinomycetes</taxon>
        <taxon>Micrococcales</taxon>
        <taxon>Microbacteriaceae</taxon>
        <taxon>Clavibacter</taxon>
    </lineage>
</organism>
<keyword evidence="4" id="KW-1185">Reference proteome</keyword>
<dbReference type="Gene3D" id="1.10.260.40">
    <property type="entry name" value="lambda repressor-like DNA-binding domains"/>
    <property type="match status" value="1"/>
</dbReference>
<gene>
    <name evidence="3" type="ORF">DZG00_07550</name>
</gene>
<dbReference type="PROSITE" id="PS50943">
    <property type="entry name" value="HTH_CROC1"/>
    <property type="match status" value="1"/>
</dbReference>
<name>A0A399T7Z9_9MICO</name>
<dbReference type="PANTHER" id="PTHR35010">
    <property type="entry name" value="BLL4672 PROTEIN-RELATED"/>
    <property type="match status" value="1"/>
</dbReference>
<protein>
    <submittedName>
        <fullName evidence="3">XRE family transcriptional regulator</fullName>
    </submittedName>
</protein>
<dbReference type="RefSeq" id="WP_119381653.1">
    <property type="nucleotide sequence ID" value="NZ_QWGT01000084.1"/>
</dbReference>
<feature type="domain" description="HTH cro/C1-type" evidence="2">
    <location>
        <begin position="32"/>
        <end position="83"/>
    </location>
</feature>
<evidence type="ECO:0000313" key="3">
    <source>
        <dbReference type="EMBL" id="RIJ51778.1"/>
    </source>
</evidence>
<comment type="caution">
    <text evidence="3">The sequence shown here is derived from an EMBL/GenBank/DDBJ whole genome shotgun (WGS) entry which is preliminary data.</text>
</comment>
<dbReference type="OrthoDB" id="3518652at2"/>
<sequence length="304" mass="32550">MDNSNEVREFLTSRRARLSPSDVGLPDFGGRRRVQGLRREEVAMLTGVSTEYYARLERGQIAGVSTQVLESLAGVLKLDDAERQHLADLARGAQVTERSRPRRPASTGVRPGIRAALDAITGAPAFVRNGAMDILAANALGRAFYASVYAGAGDGLPNLAKYNVFDPAARTFYPDWIAAVDATVAVLRLEAGRDPFNARITAVIGELSTRSETFRDRWANADVRRHDGVTKDAHHPVVGDISLELVGTELLADPGLSLMIYAAVPGSPAEDQLRLLSTWAATDAGDRPAPASLSRHDPTPGGAT</sequence>
<evidence type="ECO:0000259" key="2">
    <source>
        <dbReference type="PROSITE" id="PS50943"/>
    </source>
</evidence>
<dbReference type="InterPro" id="IPR001387">
    <property type="entry name" value="Cro/C1-type_HTH"/>
</dbReference>